<dbReference type="EMBL" id="WNTK01000008">
    <property type="protein sequence ID" value="KAG9479148.1"/>
    <property type="molecule type" value="Genomic_DNA"/>
</dbReference>
<dbReference type="Proteomes" id="UP000770717">
    <property type="component" value="Unassembled WGS sequence"/>
</dbReference>
<name>A0A8J6K337_ELECQ</name>
<comment type="caution">
    <text evidence="2">The sequence shown here is derived from an EMBL/GenBank/DDBJ whole genome shotgun (WGS) entry which is preliminary data.</text>
</comment>
<sequence>MRMTMKMMLMKRSRVTKREVALRQMKWQPQLKRSSMTSYNTSANRETLGTFVIAHVTELNCCVATSVSMSVCFVLFSSVSLDNSIFVYFAGDTTCFTHFEIVILRVFYIRNCFIFSKAKENEY</sequence>
<keyword evidence="3" id="KW-1185">Reference proteome</keyword>
<feature type="transmembrane region" description="Helical" evidence="1">
    <location>
        <begin position="85"/>
        <end position="108"/>
    </location>
</feature>
<organism evidence="2 3">
    <name type="scientific">Eleutherodactylus coqui</name>
    <name type="common">Puerto Rican coqui</name>
    <dbReference type="NCBI Taxonomy" id="57060"/>
    <lineage>
        <taxon>Eukaryota</taxon>
        <taxon>Metazoa</taxon>
        <taxon>Chordata</taxon>
        <taxon>Craniata</taxon>
        <taxon>Vertebrata</taxon>
        <taxon>Euteleostomi</taxon>
        <taxon>Amphibia</taxon>
        <taxon>Batrachia</taxon>
        <taxon>Anura</taxon>
        <taxon>Neobatrachia</taxon>
        <taxon>Hyloidea</taxon>
        <taxon>Eleutherodactylidae</taxon>
        <taxon>Eleutherodactylinae</taxon>
        <taxon>Eleutherodactylus</taxon>
        <taxon>Eleutherodactylus</taxon>
    </lineage>
</organism>
<keyword evidence="1" id="KW-1133">Transmembrane helix</keyword>
<evidence type="ECO:0000313" key="3">
    <source>
        <dbReference type="Proteomes" id="UP000770717"/>
    </source>
</evidence>
<proteinExistence type="predicted"/>
<protein>
    <submittedName>
        <fullName evidence="2">Uncharacterized protein</fullName>
    </submittedName>
</protein>
<keyword evidence="1" id="KW-0812">Transmembrane</keyword>
<dbReference type="AlphaFoldDB" id="A0A8J6K337"/>
<evidence type="ECO:0000313" key="2">
    <source>
        <dbReference type="EMBL" id="KAG9479148.1"/>
    </source>
</evidence>
<keyword evidence="1" id="KW-0472">Membrane</keyword>
<gene>
    <name evidence="2" type="ORF">GDO78_012686</name>
</gene>
<reference evidence="2" key="1">
    <citation type="thesis" date="2020" institute="ProQuest LLC" country="789 East Eisenhower Parkway, Ann Arbor, MI, USA">
        <title>Comparative Genomics and Chromosome Evolution.</title>
        <authorList>
            <person name="Mudd A.B."/>
        </authorList>
    </citation>
    <scope>NUCLEOTIDE SEQUENCE</scope>
    <source>
        <strain evidence="2">HN-11 Male</strain>
        <tissue evidence="2">Kidney and liver</tissue>
    </source>
</reference>
<accession>A0A8J6K337</accession>
<evidence type="ECO:0000256" key="1">
    <source>
        <dbReference type="SAM" id="Phobius"/>
    </source>
</evidence>